<evidence type="ECO:0000313" key="6">
    <source>
        <dbReference type="Proteomes" id="UP001642409"/>
    </source>
</evidence>
<evidence type="ECO:0000256" key="1">
    <source>
        <dbReference type="SAM" id="Phobius"/>
    </source>
</evidence>
<comment type="caution">
    <text evidence="2">The sequence shown here is derived from an EMBL/GenBank/DDBJ whole genome shotgun (WGS) entry which is preliminary data.</text>
</comment>
<evidence type="ECO:0000313" key="3">
    <source>
        <dbReference type="EMBL" id="CAI9931313.1"/>
    </source>
</evidence>
<proteinExistence type="predicted"/>
<feature type="transmembrane region" description="Helical" evidence="1">
    <location>
        <begin position="12"/>
        <end position="35"/>
    </location>
</feature>
<name>A0AA86TUS9_9EUKA</name>
<protein>
    <submittedName>
        <fullName evidence="4">Hypothetical_protein</fullName>
    </submittedName>
</protein>
<accession>A0AA86TUS9</accession>
<keyword evidence="1" id="KW-0812">Transmembrane</keyword>
<evidence type="ECO:0000313" key="4">
    <source>
        <dbReference type="EMBL" id="CAL6115626.1"/>
    </source>
</evidence>
<dbReference type="EMBL" id="CATOUU010000439">
    <property type="protein sequence ID" value="CAI9929499.1"/>
    <property type="molecule type" value="Genomic_DNA"/>
</dbReference>
<reference evidence="2" key="1">
    <citation type="submission" date="2023-06" db="EMBL/GenBank/DDBJ databases">
        <authorList>
            <person name="Kurt Z."/>
        </authorList>
    </citation>
    <scope>NUCLEOTIDE SEQUENCE</scope>
</reference>
<keyword evidence="1" id="KW-1133">Transmembrane helix</keyword>
<dbReference type="EMBL" id="CAXDID020001038">
    <property type="protein sequence ID" value="CAL6116576.1"/>
    <property type="molecule type" value="Genomic_DNA"/>
</dbReference>
<evidence type="ECO:0000313" key="2">
    <source>
        <dbReference type="EMBL" id="CAI9929499.1"/>
    </source>
</evidence>
<sequence>MQQLSRLKLCFRTLLPFYQCNYFLIVLILIFNYWLSRFTTTTGTTRSGLFIQSENSDLILDSIQSEIVEWMNSKSRSSSFQFSFTHMIDIRTLQLVVDAQEQVVRLVGTIPDGCTKI</sequence>
<gene>
    <name evidence="2" type="ORF">HINF_LOCUS17144</name>
    <name evidence="3" type="ORF">HINF_LOCUS18958</name>
    <name evidence="4" type="ORF">HINF_LOCUS78709</name>
    <name evidence="5" type="ORF">HINF_LOCUS79113</name>
</gene>
<organism evidence="2">
    <name type="scientific">Hexamita inflata</name>
    <dbReference type="NCBI Taxonomy" id="28002"/>
    <lineage>
        <taxon>Eukaryota</taxon>
        <taxon>Metamonada</taxon>
        <taxon>Diplomonadida</taxon>
        <taxon>Hexamitidae</taxon>
        <taxon>Hexamitinae</taxon>
        <taxon>Hexamita</taxon>
    </lineage>
</organism>
<dbReference type="AlphaFoldDB" id="A0AA86TUS9"/>
<evidence type="ECO:0000313" key="5">
    <source>
        <dbReference type="EMBL" id="CAL6116576.1"/>
    </source>
</evidence>
<keyword evidence="6" id="KW-1185">Reference proteome</keyword>
<dbReference type="Proteomes" id="UP001642409">
    <property type="component" value="Unassembled WGS sequence"/>
</dbReference>
<keyword evidence="1" id="KW-0472">Membrane</keyword>
<dbReference type="EMBL" id="CATOUU010000481">
    <property type="protein sequence ID" value="CAI9931313.1"/>
    <property type="molecule type" value="Genomic_DNA"/>
</dbReference>
<dbReference type="EMBL" id="CAXDID020000897">
    <property type="protein sequence ID" value="CAL6115626.1"/>
    <property type="molecule type" value="Genomic_DNA"/>
</dbReference>
<reference evidence="4 6" key="2">
    <citation type="submission" date="2024-07" db="EMBL/GenBank/DDBJ databases">
        <authorList>
            <person name="Akdeniz Z."/>
        </authorList>
    </citation>
    <scope>NUCLEOTIDE SEQUENCE [LARGE SCALE GENOMIC DNA]</scope>
</reference>